<evidence type="ECO:0000313" key="3">
    <source>
        <dbReference type="Proteomes" id="UP000282323"/>
    </source>
</evidence>
<accession>A0A3N6M3C7</accession>
<gene>
    <name evidence="2" type="ORF">EA473_01895</name>
</gene>
<dbReference type="OrthoDB" id="203413at2157"/>
<proteinExistence type="predicted"/>
<name>A0A3N6M3C7_NATCH</name>
<evidence type="ECO:0000256" key="1">
    <source>
        <dbReference type="SAM" id="Phobius"/>
    </source>
</evidence>
<sequence length="114" mass="12129">MSGLEDTPERVYRAIFLGIVLYFVLFGYATIANDPLALFASEFVFGVVAVGVGTVLFLQADRSAPAILGASLCLVAGGVLQFAHLFSRLQLLDDASSIAVFVGIGLYIVAVWLE</sequence>
<evidence type="ECO:0000313" key="2">
    <source>
        <dbReference type="EMBL" id="RQG97968.1"/>
    </source>
</evidence>
<dbReference type="EMBL" id="REGA01000001">
    <property type="protein sequence ID" value="RQG97968.1"/>
    <property type="molecule type" value="Genomic_DNA"/>
</dbReference>
<feature type="transmembrane region" description="Helical" evidence="1">
    <location>
        <begin position="65"/>
        <end position="83"/>
    </location>
</feature>
<protein>
    <submittedName>
        <fullName evidence="2">Uncharacterized protein</fullName>
    </submittedName>
</protein>
<dbReference type="RefSeq" id="WP_124193956.1">
    <property type="nucleotide sequence ID" value="NZ_REGA01000001.1"/>
</dbReference>
<organism evidence="2 3">
    <name type="scientific">Natrarchaeobius chitinivorans</name>
    <dbReference type="NCBI Taxonomy" id="1679083"/>
    <lineage>
        <taxon>Archaea</taxon>
        <taxon>Methanobacteriati</taxon>
        <taxon>Methanobacteriota</taxon>
        <taxon>Stenosarchaea group</taxon>
        <taxon>Halobacteria</taxon>
        <taxon>Halobacteriales</taxon>
        <taxon>Natrialbaceae</taxon>
        <taxon>Natrarchaeobius</taxon>
    </lineage>
</organism>
<feature type="transmembrane region" description="Helical" evidence="1">
    <location>
        <begin position="95"/>
        <end position="113"/>
    </location>
</feature>
<feature type="transmembrane region" description="Helical" evidence="1">
    <location>
        <begin position="37"/>
        <end position="58"/>
    </location>
</feature>
<reference evidence="2 3" key="1">
    <citation type="submission" date="2018-10" db="EMBL/GenBank/DDBJ databases">
        <title>Natrarchaeobius chitinivorans gen. nov., sp. nov., and Natrarchaeobius haloalkaliphilus sp. nov., alkaliphilic, chitin-utilizing haloarchaea from hypersaline alkaline lakes.</title>
        <authorList>
            <person name="Sorokin D.Y."/>
            <person name="Elcheninov A.G."/>
            <person name="Kostrikina N.A."/>
            <person name="Bale N.J."/>
            <person name="Sinninghe Damste J.S."/>
            <person name="Khijniak T.V."/>
            <person name="Kublanov I.V."/>
            <person name="Toshchakov S.V."/>
        </authorList>
    </citation>
    <scope>NUCLEOTIDE SEQUENCE [LARGE SCALE GENOMIC DNA]</scope>
    <source>
        <strain evidence="2 3">AArcht4T</strain>
    </source>
</reference>
<dbReference type="Proteomes" id="UP000282323">
    <property type="component" value="Unassembled WGS sequence"/>
</dbReference>
<keyword evidence="3" id="KW-1185">Reference proteome</keyword>
<feature type="transmembrane region" description="Helical" evidence="1">
    <location>
        <begin position="12"/>
        <end position="31"/>
    </location>
</feature>
<keyword evidence="1" id="KW-0472">Membrane</keyword>
<keyword evidence="1" id="KW-0812">Transmembrane</keyword>
<comment type="caution">
    <text evidence="2">The sequence shown here is derived from an EMBL/GenBank/DDBJ whole genome shotgun (WGS) entry which is preliminary data.</text>
</comment>
<dbReference type="AlphaFoldDB" id="A0A3N6M3C7"/>
<keyword evidence="1" id="KW-1133">Transmembrane helix</keyword>